<gene>
    <name evidence="2" type="ORF">P170DRAFT_178360</name>
</gene>
<proteinExistence type="predicted"/>
<accession>A0A2I2G8S0</accession>
<dbReference type="Proteomes" id="UP000234275">
    <property type="component" value="Unassembled WGS sequence"/>
</dbReference>
<organism evidence="2 3">
    <name type="scientific">Aspergillus steynii IBT 23096</name>
    <dbReference type="NCBI Taxonomy" id="1392250"/>
    <lineage>
        <taxon>Eukaryota</taxon>
        <taxon>Fungi</taxon>
        <taxon>Dikarya</taxon>
        <taxon>Ascomycota</taxon>
        <taxon>Pezizomycotina</taxon>
        <taxon>Eurotiomycetes</taxon>
        <taxon>Eurotiomycetidae</taxon>
        <taxon>Eurotiales</taxon>
        <taxon>Aspergillaceae</taxon>
        <taxon>Aspergillus</taxon>
        <taxon>Aspergillus subgen. Circumdati</taxon>
    </lineage>
</organism>
<keyword evidence="3" id="KW-1185">Reference proteome</keyword>
<keyword evidence="1" id="KW-1133">Transmembrane helix</keyword>
<name>A0A2I2G8S0_9EURO</name>
<feature type="transmembrane region" description="Helical" evidence="1">
    <location>
        <begin position="37"/>
        <end position="59"/>
    </location>
</feature>
<protein>
    <submittedName>
        <fullName evidence="2">Uncharacterized protein</fullName>
    </submittedName>
</protein>
<evidence type="ECO:0000313" key="3">
    <source>
        <dbReference type="Proteomes" id="UP000234275"/>
    </source>
</evidence>
<dbReference type="GeneID" id="36550352"/>
<reference evidence="2 3" key="1">
    <citation type="submission" date="2016-12" db="EMBL/GenBank/DDBJ databases">
        <title>The genomes of Aspergillus section Nigri reveals drivers in fungal speciation.</title>
        <authorList>
            <consortium name="DOE Joint Genome Institute"/>
            <person name="Vesth T.C."/>
            <person name="Nybo J."/>
            <person name="Theobald S."/>
            <person name="Brandl J."/>
            <person name="Frisvad J.C."/>
            <person name="Nielsen K.F."/>
            <person name="Lyhne E.K."/>
            <person name="Kogle M.E."/>
            <person name="Kuo A."/>
            <person name="Riley R."/>
            <person name="Clum A."/>
            <person name="Nolan M."/>
            <person name="Lipzen A."/>
            <person name="Salamov A."/>
            <person name="Henrissat B."/>
            <person name="Wiebenga A."/>
            <person name="De Vries R.P."/>
            <person name="Grigoriev I.V."/>
            <person name="Mortensen U.H."/>
            <person name="Andersen M.R."/>
            <person name="Baker S.E."/>
        </authorList>
    </citation>
    <scope>NUCLEOTIDE SEQUENCE [LARGE SCALE GENOMIC DNA]</scope>
    <source>
        <strain evidence="2 3">IBT 23096</strain>
    </source>
</reference>
<dbReference type="RefSeq" id="XP_024704545.1">
    <property type="nucleotide sequence ID" value="XM_024842654.1"/>
</dbReference>
<sequence>MEKGSRGVAGKKRRLIWERIIKRERKRRQGHAFRSPVLFFIHLCSVPYELSYFCFFIFISFPLSSPLSYIDDVI</sequence>
<keyword evidence="1" id="KW-0812">Transmembrane</keyword>
<dbReference type="VEuPathDB" id="FungiDB:P170DRAFT_178360"/>
<evidence type="ECO:0000313" key="2">
    <source>
        <dbReference type="EMBL" id="PLB49243.1"/>
    </source>
</evidence>
<dbReference type="EMBL" id="MSFO01000004">
    <property type="protein sequence ID" value="PLB49243.1"/>
    <property type="molecule type" value="Genomic_DNA"/>
</dbReference>
<evidence type="ECO:0000256" key="1">
    <source>
        <dbReference type="SAM" id="Phobius"/>
    </source>
</evidence>
<comment type="caution">
    <text evidence="2">The sequence shown here is derived from an EMBL/GenBank/DDBJ whole genome shotgun (WGS) entry which is preliminary data.</text>
</comment>
<dbReference type="AlphaFoldDB" id="A0A2I2G8S0"/>
<keyword evidence="1" id="KW-0472">Membrane</keyword>